<dbReference type="RefSeq" id="WP_344370469.1">
    <property type="nucleotide sequence ID" value="NZ_BAAASQ010000001.1"/>
</dbReference>
<evidence type="ECO:0000313" key="1">
    <source>
        <dbReference type="EMBL" id="MFC4955618.1"/>
    </source>
</evidence>
<organism evidence="1 2">
    <name type="scientific">Streptomyces mauvecolor</name>
    <dbReference type="NCBI Taxonomy" id="58345"/>
    <lineage>
        <taxon>Bacteria</taxon>
        <taxon>Bacillati</taxon>
        <taxon>Actinomycetota</taxon>
        <taxon>Actinomycetes</taxon>
        <taxon>Kitasatosporales</taxon>
        <taxon>Streptomycetaceae</taxon>
        <taxon>Streptomyces</taxon>
    </lineage>
</organism>
<name>A0ABV9UGR3_9ACTN</name>
<comment type="caution">
    <text evidence="1">The sequence shown here is derived from an EMBL/GenBank/DDBJ whole genome shotgun (WGS) entry which is preliminary data.</text>
</comment>
<reference evidence="2" key="1">
    <citation type="journal article" date="2019" name="Int. J. Syst. Evol. Microbiol.">
        <title>The Global Catalogue of Microorganisms (GCM) 10K type strain sequencing project: providing services to taxonomists for standard genome sequencing and annotation.</title>
        <authorList>
            <consortium name="The Broad Institute Genomics Platform"/>
            <consortium name="The Broad Institute Genome Sequencing Center for Infectious Disease"/>
            <person name="Wu L."/>
            <person name="Ma J."/>
        </authorList>
    </citation>
    <scope>NUCLEOTIDE SEQUENCE [LARGE SCALE GENOMIC DNA]</scope>
    <source>
        <strain evidence="2">CCM 7224</strain>
    </source>
</reference>
<keyword evidence="2" id="KW-1185">Reference proteome</keyword>
<gene>
    <name evidence="1" type="ORF">ACFPFX_04820</name>
</gene>
<accession>A0ABV9UGR3</accession>
<evidence type="ECO:0000313" key="2">
    <source>
        <dbReference type="Proteomes" id="UP001595834"/>
    </source>
</evidence>
<dbReference type="Proteomes" id="UP001595834">
    <property type="component" value="Unassembled WGS sequence"/>
</dbReference>
<sequence>MVRAWVVDEGARLTALELPADDAGAQYAQIRSAVGGSAEAAYYHRGSVLHVPATGSVDGLSPNLVVWALACGWRKMELPYLLYGPIVITGPYDEDGAAVGELADRLTAQVRTVCDTVRETVIGWRTRRPASNEAALSELLAYTRRDLSAVS</sequence>
<protein>
    <submittedName>
        <fullName evidence="1">Uncharacterized protein</fullName>
    </submittedName>
</protein>
<proteinExistence type="predicted"/>
<dbReference type="EMBL" id="JBHSIZ010000005">
    <property type="protein sequence ID" value="MFC4955618.1"/>
    <property type="molecule type" value="Genomic_DNA"/>
</dbReference>